<dbReference type="EMBL" id="MU003492">
    <property type="protein sequence ID" value="KAF2478348.1"/>
    <property type="molecule type" value="Genomic_DNA"/>
</dbReference>
<evidence type="ECO:0000313" key="2">
    <source>
        <dbReference type="Proteomes" id="UP000799755"/>
    </source>
</evidence>
<protein>
    <submittedName>
        <fullName evidence="1">Uncharacterized protein</fullName>
    </submittedName>
</protein>
<gene>
    <name evidence="1" type="ORF">BDR25DRAFT_348598</name>
</gene>
<accession>A0ACB6RGE4</accession>
<name>A0ACB6RGE4_9PLEO</name>
<comment type="caution">
    <text evidence="1">The sequence shown here is derived from an EMBL/GenBank/DDBJ whole genome shotgun (WGS) entry which is preliminary data.</text>
</comment>
<evidence type="ECO:0000313" key="1">
    <source>
        <dbReference type="EMBL" id="KAF2478348.1"/>
    </source>
</evidence>
<keyword evidence="2" id="KW-1185">Reference proteome</keyword>
<reference evidence="1" key="1">
    <citation type="journal article" date="2020" name="Stud. Mycol.">
        <title>101 Dothideomycetes genomes: a test case for predicting lifestyles and emergence of pathogens.</title>
        <authorList>
            <person name="Haridas S."/>
            <person name="Albert R."/>
            <person name="Binder M."/>
            <person name="Bloem J."/>
            <person name="Labutti K."/>
            <person name="Salamov A."/>
            <person name="Andreopoulos B."/>
            <person name="Baker S."/>
            <person name="Barry K."/>
            <person name="Bills G."/>
            <person name="Bluhm B."/>
            <person name="Cannon C."/>
            <person name="Castanera R."/>
            <person name="Culley D."/>
            <person name="Daum C."/>
            <person name="Ezra D."/>
            <person name="Gonzalez J."/>
            <person name="Henrissat B."/>
            <person name="Kuo A."/>
            <person name="Liang C."/>
            <person name="Lipzen A."/>
            <person name="Lutzoni F."/>
            <person name="Magnuson J."/>
            <person name="Mondo S."/>
            <person name="Nolan M."/>
            <person name="Ohm R."/>
            <person name="Pangilinan J."/>
            <person name="Park H.-J."/>
            <person name="Ramirez L."/>
            <person name="Alfaro M."/>
            <person name="Sun H."/>
            <person name="Tritt A."/>
            <person name="Yoshinaga Y."/>
            <person name="Zwiers L.-H."/>
            <person name="Turgeon B."/>
            <person name="Goodwin S."/>
            <person name="Spatafora J."/>
            <person name="Crous P."/>
            <person name="Grigoriev I."/>
        </authorList>
    </citation>
    <scope>NUCLEOTIDE SEQUENCE</scope>
    <source>
        <strain evidence="1">ATCC 200398</strain>
    </source>
</reference>
<proteinExistence type="predicted"/>
<sequence>MSTGSVSAMRTVYAAEFRPTISVCRQQVRGTPIDKKSARAIAAHVTLELTAIDKWCFLADGGNHQRRCFRSSAAAPAFYCTRLAGESLSTLPDYLCEYGRQASNRGSVNMYYFERTKMRVNELIQPTSDRNIYFNTLKAPFALALGLPWYNLVQPKAFQGRLTC</sequence>
<dbReference type="Proteomes" id="UP000799755">
    <property type="component" value="Unassembled WGS sequence"/>
</dbReference>
<organism evidence="1 2">
    <name type="scientific">Lindgomyces ingoldianus</name>
    <dbReference type="NCBI Taxonomy" id="673940"/>
    <lineage>
        <taxon>Eukaryota</taxon>
        <taxon>Fungi</taxon>
        <taxon>Dikarya</taxon>
        <taxon>Ascomycota</taxon>
        <taxon>Pezizomycotina</taxon>
        <taxon>Dothideomycetes</taxon>
        <taxon>Pleosporomycetidae</taxon>
        <taxon>Pleosporales</taxon>
        <taxon>Lindgomycetaceae</taxon>
        <taxon>Lindgomyces</taxon>
    </lineage>
</organism>